<dbReference type="PATRIC" id="fig|345309.4.peg.547"/>
<dbReference type="SMART" id="SM00822">
    <property type="entry name" value="PKS_KR"/>
    <property type="match status" value="1"/>
</dbReference>
<protein>
    <submittedName>
        <fullName evidence="4">3-oxoacyl-ACP reductase</fullName>
    </submittedName>
</protein>
<reference evidence="4 5" key="1">
    <citation type="submission" date="2015-03" db="EMBL/GenBank/DDBJ databases">
        <title>Draft genome sequence of Luteibacter yeojuensis strain SU11.</title>
        <authorList>
            <person name="Sulaiman J."/>
            <person name="Priya K."/>
            <person name="Chan K.-G."/>
        </authorList>
    </citation>
    <scope>NUCLEOTIDE SEQUENCE [LARGE SCALE GENOMIC DNA]</scope>
    <source>
        <strain evidence="4 5">SU11</strain>
    </source>
</reference>
<dbReference type="PANTHER" id="PTHR43639:SF1">
    <property type="entry name" value="SHORT-CHAIN DEHYDROGENASE_REDUCTASE FAMILY PROTEIN"/>
    <property type="match status" value="1"/>
</dbReference>
<dbReference type="PRINTS" id="PR00081">
    <property type="entry name" value="GDHRDH"/>
</dbReference>
<evidence type="ECO:0000256" key="2">
    <source>
        <dbReference type="ARBA" id="ARBA00023002"/>
    </source>
</evidence>
<evidence type="ECO:0000313" key="5">
    <source>
        <dbReference type="Proteomes" id="UP000033651"/>
    </source>
</evidence>
<evidence type="ECO:0000256" key="1">
    <source>
        <dbReference type="ARBA" id="ARBA00006484"/>
    </source>
</evidence>
<accession>A0A0F3KWV1</accession>
<organism evidence="4 5">
    <name type="scientific">Luteibacter yeojuensis</name>
    <dbReference type="NCBI Taxonomy" id="345309"/>
    <lineage>
        <taxon>Bacteria</taxon>
        <taxon>Pseudomonadati</taxon>
        <taxon>Pseudomonadota</taxon>
        <taxon>Gammaproteobacteria</taxon>
        <taxon>Lysobacterales</taxon>
        <taxon>Rhodanobacteraceae</taxon>
        <taxon>Luteibacter</taxon>
    </lineage>
</organism>
<dbReference type="SUPFAM" id="SSF51735">
    <property type="entry name" value="NAD(P)-binding Rossmann-fold domains"/>
    <property type="match status" value="1"/>
</dbReference>
<dbReference type="InterPro" id="IPR057326">
    <property type="entry name" value="KR_dom"/>
</dbReference>
<feature type="domain" description="Ketoreductase" evidence="3">
    <location>
        <begin position="15"/>
        <end position="198"/>
    </location>
</feature>
<dbReference type="EMBL" id="JZRB01000014">
    <property type="protein sequence ID" value="KJV35693.1"/>
    <property type="molecule type" value="Genomic_DNA"/>
</dbReference>
<sequence length="262" mass="28188">MTSELLAMTSNMRRRVALVTGGSRGLGRAEVLALAARGIDCLFTYSARRDEAEKVAAEARAPGVEVHALQLDQGNVPTLDGFVDRVKATLAGMGVERIDYLVNNAGISNHTAYAEVTEEELDRLYAINFKGVFFLTQKLLPLINDGGRIINTSSGLVRFVFPDLIAYASSKASLETFTRYLAHELGPRGITVNTIAPGAMGTDFNGGMIRDNAGYRERIAGVTALGRPGVPDDIGPMVASLLDDSNRWINAQRIEVSGGMKL</sequence>
<dbReference type="Gene3D" id="3.40.50.720">
    <property type="entry name" value="NAD(P)-binding Rossmann-like Domain"/>
    <property type="match status" value="1"/>
</dbReference>
<dbReference type="InterPro" id="IPR002347">
    <property type="entry name" value="SDR_fam"/>
</dbReference>
<comment type="similarity">
    <text evidence="1">Belongs to the short-chain dehydrogenases/reductases (SDR) family.</text>
</comment>
<dbReference type="Pfam" id="PF13561">
    <property type="entry name" value="adh_short_C2"/>
    <property type="match status" value="1"/>
</dbReference>
<dbReference type="PRINTS" id="PR00080">
    <property type="entry name" value="SDRFAMILY"/>
</dbReference>
<comment type="caution">
    <text evidence="4">The sequence shown here is derived from an EMBL/GenBank/DDBJ whole genome shotgun (WGS) entry which is preliminary data.</text>
</comment>
<proteinExistence type="inferred from homology"/>
<name>A0A0F3KWV1_9GAMM</name>
<gene>
    <name evidence="4" type="ORF">VI08_06720</name>
</gene>
<dbReference type="PANTHER" id="PTHR43639">
    <property type="entry name" value="OXIDOREDUCTASE, SHORT-CHAIN DEHYDROGENASE/REDUCTASE FAMILY (AFU_ORTHOLOGUE AFUA_5G02870)"/>
    <property type="match status" value="1"/>
</dbReference>
<evidence type="ECO:0000313" key="4">
    <source>
        <dbReference type="EMBL" id="KJV35693.1"/>
    </source>
</evidence>
<dbReference type="GO" id="GO:0016491">
    <property type="term" value="F:oxidoreductase activity"/>
    <property type="evidence" value="ECO:0007669"/>
    <property type="project" value="UniProtKB-KW"/>
</dbReference>
<keyword evidence="2" id="KW-0560">Oxidoreductase</keyword>
<dbReference type="OrthoDB" id="9803333at2"/>
<dbReference type="Proteomes" id="UP000033651">
    <property type="component" value="Unassembled WGS sequence"/>
</dbReference>
<evidence type="ECO:0000259" key="3">
    <source>
        <dbReference type="SMART" id="SM00822"/>
    </source>
</evidence>
<keyword evidence="5" id="KW-1185">Reference proteome</keyword>
<dbReference type="AlphaFoldDB" id="A0A0F3KWV1"/>
<dbReference type="FunFam" id="3.40.50.720:FF:000084">
    <property type="entry name" value="Short-chain dehydrogenase reductase"/>
    <property type="match status" value="1"/>
</dbReference>
<dbReference type="InterPro" id="IPR036291">
    <property type="entry name" value="NAD(P)-bd_dom_sf"/>
</dbReference>